<accession>A0A974Y3V4</accession>
<evidence type="ECO:0000256" key="6">
    <source>
        <dbReference type="ARBA" id="ARBA00023125"/>
    </source>
</evidence>
<dbReference type="PANTHER" id="PTHR48111:SF4">
    <property type="entry name" value="DNA-BINDING DUAL TRANSCRIPTIONAL REGULATOR OMPR"/>
    <property type="match status" value="1"/>
</dbReference>
<evidence type="ECO:0000313" key="12">
    <source>
        <dbReference type="EMBL" id="QSX80070.1"/>
    </source>
</evidence>
<dbReference type="Pfam" id="PF00486">
    <property type="entry name" value="Trans_reg_C"/>
    <property type="match status" value="1"/>
</dbReference>
<keyword evidence="5" id="KW-0805">Transcription regulation</keyword>
<protein>
    <submittedName>
        <fullName evidence="12">Response regulator transcription factor</fullName>
    </submittedName>
</protein>
<feature type="DNA-binding region" description="OmpR/PhoB-type" evidence="9">
    <location>
        <begin position="142"/>
        <end position="241"/>
    </location>
</feature>
<dbReference type="Proteomes" id="UP000639274">
    <property type="component" value="Chromosome"/>
</dbReference>
<dbReference type="InterPro" id="IPR039420">
    <property type="entry name" value="WalR-like"/>
</dbReference>
<dbReference type="PROSITE" id="PS50110">
    <property type="entry name" value="RESPONSE_REGULATORY"/>
    <property type="match status" value="1"/>
</dbReference>
<dbReference type="RefSeq" id="WP_200613197.1">
    <property type="nucleotide sequence ID" value="NZ_CP071518.1"/>
</dbReference>
<organism evidence="12 13">
    <name type="scientific">Agrilutibacter solisilvae</name>
    <dbReference type="NCBI Taxonomy" id="2763317"/>
    <lineage>
        <taxon>Bacteria</taxon>
        <taxon>Pseudomonadati</taxon>
        <taxon>Pseudomonadota</taxon>
        <taxon>Gammaproteobacteria</taxon>
        <taxon>Lysobacterales</taxon>
        <taxon>Lysobacteraceae</taxon>
        <taxon>Agrilutibacter</taxon>
    </lineage>
</organism>
<evidence type="ECO:0000256" key="5">
    <source>
        <dbReference type="ARBA" id="ARBA00023015"/>
    </source>
</evidence>
<dbReference type="InterPro" id="IPR036388">
    <property type="entry name" value="WH-like_DNA-bd_sf"/>
</dbReference>
<dbReference type="CDD" id="cd00383">
    <property type="entry name" value="trans_reg_C"/>
    <property type="match status" value="1"/>
</dbReference>
<dbReference type="InterPro" id="IPR001867">
    <property type="entry name" value="OmpR/PhoB-type_DNA-bd"/>
</dbReference>
<dbReference type="Pfam" id="PF00072">
    <property type="entry name" value="Response_reg"/>
    <property type="match status" value="1"/>
</dbReference>
<keyword evidence="6 9" id="KW-0238">DNA-binding</keyword>
<evidence type="ECO:0000256" key="4">
    <source>
        <dbReference type="ARBA" id="ARBA00023012"/>
    </source>
</evidence>
<dbReference type="SUPFAM" id="SSF52172">
    <property type="entry name" value="CheY-like"/>
    <property type="match status" value="1"/>
</dbReference>
<evidence type="ECO:0000256" key="8">
    <source>
        <dbReference type="PROSITE-ProRule" id="PRU00169"/>
    </source>
</evidence>
<dbReference type="FunFam" id="1.10.10.10:FF:000099">
    <property type="entry name" value="Two-component system response regulator TorR"/>
    <property type="match status" value="1"/>
</dbReference>
<dbReference type="SUPFAM" id="SSF46894">
    <property type="entry name" value="C-terminal effector domain of the bipartite response regulators"/>
    <property type="match status" value="1"/>
</dbReference>
<dbReference type="GO" id="GO:0000156">
    <property type="term" value="F:phosphorelay response regulator activity"/>
    <property type="evidence" value="ECO:0007669"/>
    <property type="project" value="TreeGrafter"/>
</dbReference>
<dbReference type="InterPro" id="IPR011006">
    <property type="entry name" value="CheY-like_superfamily"/>
</dbReference>
<dbReference type="InterPro" id="IPR016032">
    <property type="entry name" value="Sig_transdc_resp-reg_C-effctor"/>
</dbReference>
<evidence type="ECO:0000256" key="7">
    <source>
        <dbReference type="ARBA" id="ARBA00023163"/>
    </source>
</evidence>
<dbReference type="SMART" id="SM00448">
    <property type="entry name" value="REC"/>
    <property type="match status" value="1"/>
</dbReference>
<dbReference type="Gene3D" id="6.10.250.690">
    <property type="match status" value="1"/>
</dbReference>
<dbReference type="PROSITE" id="PS51755">
    <property type="entry name" value="OMPR_PHOB"/>
    <property type="match status" value="1"/>
</dbReference>
<feature type="modified residue" description="4-aspartylphosphate" evidence="8">
    <location>
        <position position="65"/>
    </location>
</feature>
<dbReference type="SMART" id="SM00862">
    <property type="entry name" value="Trans_reg_C"/>
    <property type="match status" value="1"/>
</dbReference>
<comment type="subcellular location">
    <subcellularLocation>
        <location evidence="1">Cytoplasm</location>
    </subcellularLocation>
</comment>
<keyword evidence="7" id="KW-0804">Transcription</keyword>
<gene>
    <name evidence="12" type="ORF">I8J32_013100</name>
</gene>
<dbReference type="EMBL" id="CP071518">
    <property type="protein sequence ID" value="QSX80070.1"/>
    <property type="molecule type" value="Genomic_DNA"/>
</dbReference>
<evidence type="ECO:0000256" key="3">
    <source>
        <dbReference type="ARBA" id="ARBA00022553"/>
    </source>
</evidence>
<evidence type="ECO:0000256" key="2">
    <source>
        <dbReference type="ARBA" id="ARBA00022490"/>
    </source>
</evidence>
<dbReference type="GO" id="GO:0032993">
    <property type="term" value="C:protein-DNA complex"/>
    <property type="evidence" value="ECO:0007669"/>
    <property type="project" value="TreeGrafter"/>
</dbReference>
<dbReference type="PANTHER" id="PTHR48111">
    <property type="entry name" value="REGULATOR OF RPOS"/>
    <property type="match status" value="1"/>
</dbReference>
<feature type="domain" description="Response regulatory" evidence="10">
    <location>
        <begin position="16"/>
        <end position="129"/>
    </location>
</feature>
<sequence>MQSPPPETRLETASPHVLVVDDDVEVAALLSRYLGTQGLRVSVAGNGREARAAIIAQAIDIILLDLGLPDEDGLTLIRDLRKQWHGPVIIVSGRGESVERVVGLELGADDYVTKPFDLRELLARIRSVLRRAQTVTTPVTKPRGFAFDGMQLDVPARRLTGHAGEIALTTGEFDLLLAFVERPHQVLTRDQLMNAVHGRDAGPYDRAIDVQIGRLRRKLERDPANPAVIKSVRGAGYLFAPAVRPL</sequence>
<proteinExistence type="predicted"/>
<keyword evidence="13" id="KW-1185">Reference proteome</keyword>
<dbReference type="AlphaFoldDB" id="A0A974Y3V4"/>
<dbReference type="GO" id="GO:0006355">
    <property type="term" value="P:regulation of DNA-templated transcription"/>
    <property type="evidence" value="ECO:0007669"/>
    <property type="project" value="InterPro"/>
</dbReference>
<evidence type="ECO:0000259" key="11">
    <source>
        <dbReference type="PROSITE" id="PS51755"/>
    </source>
</evidence>
<dbReference type="GO" id="GO:0000976">
    <property type="term" value="F:transcription cis-regulatory region binding"/>
    <property type="evidence" value="ECO:0007669"/>
    <property type="project" value="TreeGrafter"/>
</dbReference>
<dbReference type="Gene3D" id="1.10.10.10">
    <property type="entry name" value="Winged helix-like DNA-binding domain superfamily/Winged helix DNA-binding domain"/>
    <property type="match status" value="1"/>
</dbReference>
<evidence type="ECO:0000259" key="10">
    <source>
        <dbReference type="PROSITE" id="PS50110"/>
    </source>
</evidence>
<keyword evidence="2" id="KW-0963">Cytoplasm</keyword>
<dbReference type="GO" id="GO:0005829">
    <property type="term" value="C:cytosol"/>
    <property type="evidence" value="ECO:0007669"/>
    <property type="project" value="TreeGrafter"/>
</dbReference>
<evidence type="ECO:0000313" key="13">
    <source>
        <dbReference type="Proteomes" id="UP000639274"/>
    </source>
</evidence>
<evidence type="ECO:0000256" key="1">
    <source>
        <dbReference type="ARBA" id="ARBA00004496"/>
    </source>
</evidence>
<dbReference type="InterPro" id="IPR001789">
    <property type="entry name" value="Sig_transdc_resp-reg_receiver"/>
</dbReference>
<dbReference type="Gene3D" id="3.40.50.2300">
    <property type="match status" value="1"/>
</dbReference>
<keyword evidence="3 8" id="KW-0597">Phosphoprotein</keyword>
<keyword evidence="4" id="KW-0902">Two-component regulatory system</keyword>
<dbReference type="KEGG" id="lsf:I8J32_013100"/>
<evidence type="ECO:0000256" key="9">
    <source>
        <dbReference type="PROSITE-ProRule" id="PRU01091"/>
    </source>
</evidence>
<name>A0A974Y3V4_9GAMM</name>
<feature type="domain" description="OmpR/PhoB-type" evidence="11">
    <location>
        <begin position="142"/>
        <end position="241"/>
    </location>
</feature>
<reference evidence="12 13" key="1">
    <citation type="submission" date="2021-03" db="EMBL/GenBank/DDBJ databases">
        <title>Lysobacter sp. nov. isolated from soil of gangwondo yeongwol, south Korea.</title>
        <authorList>
            <person name="Kim K.R."/>
            <person name="Kim K.H."/>
            <person name="Jeon C.O."/>
        </authorList>
    </citation>
    <scope>NUCLEOTIDE SEQUENCE [LARGE SCALE GENOMIC DNA]</scope>
    <source>
        <strain evidence="12 13">R19</strain>
    </source>
</reference>